<keyword evidence="2" id="KW-0808">Transferase</keyword>
<dbReference type="GO" id="GO:0008173">
    <property type="term" value="F:RNA methyltransferase activity"/>
    <property type="evidence" value="ECO:0007669"/>
    <property type="project" value="InterPro"/>
</dbReference>
<dbReference type="InterPro" id="IPR029028">
    <property type="entry name" value="Alpha/beta_knot_MTases"/>
</dbReference>
<feature type="domain" description="tRNA/rRNA methyltransferase SpoU type" evidence="3">
    <location>
        <begin position="153"/>
        <end position="226"/>
    </location>
</feature>
<organism evidence="4 5">
    <name type="scientific">Symbiodinium necroappetens</name>
    <dbReference type="NCBI Taxonomy" id="1628268"/>
    <lineage>
        <taxon>Eukaryota</taxon>
        <taxon>Sar</taxon>
        <taxon>Alveolata</taxon>
        <taxon>Dinophyceae</taxon>
        <taxon>Suessiales</taxon>
        <taxon>Symbiodiniaceae</taxon>
        <taxon>Symbiodinium</taxon>
    </lineage>
</organism>
<dbReference type="InterPro" id="IPR029026">
    <property type="entry name" value="tRNA_m1G_MTases_N"/>
</dbReference>
<dbReference type="InterPro" id="IPR001537">
    <property type="entry name" value="SpoU_MeTrfase"/>
</dbReference>
<dbReference type="Pfam" id="PF00588">
    <property type="entry name" value="SpoU_methylase"/>
    <property type="match status" value="1"/>
</dbReference>
<evidence type="ECO:0000256" key="2">
    <source>
        <dbReference type="ARBA" id="ARBA00022679"/>
    </source>
</evidence>
<dbReference type="Proteomes" id="UP000601435">
    <property type="component" value="Unassembled WGS sequence"/>
</dbReference>
<dbReference type="AlphaFoldDB" id="A0A812W4C7"/>
<proteinExistence type="predicted"/>
<dbReference type="GO" id="GO:0032259">
    <property type="term" value="P:methylation"/>
    <property type="evidence" value="ECO:0007669"/>
    <property type="project" value="UniProtKB-KW"/>
</dbReference>
<dbReference type="OrthoDB" id="448901at2759"/>
<keyword evidence="1" id="KW-0489">Methyltransferase</keyword>
<comment type="caution">
    <text evidence="4">The sequence shown here is derived from an EMBL/GenBank/DDBJ whole genome shotgun (WGS) entry which is preliminary data.</text>
</comment>
<evidence type="ECO:0000313" key="4">
    <source>
        <dbReference type="EMBL" id="CAE7656069.1"/>
    </source>
</evidence>
<gene>
    <name evidence="4" type="ORF">SNEC2469_LOCUS18567</name>
</gene>
<name>A0A812W4C7_9DINO</name>
<evidence type="ECO:0000313" key="5">
    <source>
        <dbReference type="Proteomes" id="UP000601435"/>
    </source>
</evidence>
<keyword evidence="5" id="KW-1185">Reference proteome</keyword>
<sequence>MCTKPFGCSSYLDPLWVLDPLPGFYRSGSSSSRIGTSAQTTRTAWSFTREERLGRLCRELRNLGLDLTQDLPSQVPGSWDLAQAFLEPEDDEELGRAMVPGAARSVAGKLAEEWQRGRADAAAELRNWDRTEQEIARKEGDRRPLTVLLSDLSPQEVGCLLRTCEAAGVPEVVLCDDTPGPPDPAVLKTSLQAEDFLRIRRVAGPAEELRRLASAGMQVWTLNSDSDSDRLGMMGSAKQEADLFDHFVPCPPVALGLGCRIAGFPRIRVPGRQAAGPDVHLSIGVIGSVVIYDLIRRLRKIPKIGKIVDILILAIFPLPPTAFGVLPTVTGPSWAFHNLNYSCLSMCQDGLVLARARMEGAAK</sequence>
<dbReference type="GO" id="GO:0003723">
    <property type="term" value="F:RNA binding"/>
    <property type="evidence" value="ECO:0007669"/>
    <property type="project" value="InterPro"/>
</dbReference>
<dbReference type="GO" id="GO:0006396">
    <property type="term" value="P:RNA processing"/>
    <property type="evidence" value="ECO:0007669"/>
    <property type="project" value="InterPro"/>
</dbReference>
<dbReference type="Gene3D" id="3.40.1280.10">
    <property type="match status" value="1"/>
</dbReference>
<evidence type="ECO:0000259" key="3">
    <source>
        <dbReference type="Pfam" id="PF00588"/>
    </source>
</evidence>
<evidence type="ECO:0000256" key="1">
    <source>
        <dbReference type="ARBA" id="ARBA00022603"/>
    </source>
</evidence>
<dbReference type="EMBL" id="CAJNJA010031331">
    <property type="protein sequence ID" value="CAE7656069.1"/>
    <property type="molecule type" value="Genomic_DNA"/>
</dbReference>
<accession>A0A812W4C7</accession>
<protein>
    <recommendedName>
        <fullName evidence="3">tRNA/rRNA methyltransferase SpoU type domain-containing protein</fullName>
    </recommendedName>
</protein>
<reference evidence="4" key="1">
    <citation type="submission" date="2021-02" db="EMBL/GenBank/DDBJ databases">
        <authorList>
            <person name="Dougan E. K."/>
            <person name="Rhodes N."/>
            <person name="Thang M."/>
            <person name="Chan C."/>
        </authorList>
    </citation>
    <scope>NUCLEOTIDE SEQUENCE</scope>
</reference>
<dbReference type="SUPFAM" id="SSF75217">
    <property type="entry name" value="alpha/beta knot"/>
    <property type="match status" value="1"/>
</dbReference>